<name>A0A7U6QYC2_9FUSO</name>
<dbReference type="KEGG" id="lwd:JCM16777_0271"/>
<dbReference type="RefSeq" id="WP_018499306.1">
    <property type="nucleotide sequence ID" value="NZ_AP019829.2"/>
</dbReference>
<evidence type="ECO:0000256" key="1">
    <source>
        <dbReference type="SAM" id="Coils"/>
    </source>
</evidence>
<evidence type="ECO:0000313" key="3">
    <source>
        <dbReference type="Proteomes" id="UP000321943"/>
    </source>
</evidence>
<dbReference type="GeneID" id="84803635"/>
<dbReference type="EMBL" id="AP019829">
    <property type="protein sequence ID" value="BBM42035.1"/>
    <property type="molecule type" value="Genomic_DNA"/>
</dbReference>
<accession>A0A7U6QYC2</accession>
<proteinExistence type="predicted"/>
<reference evidence="2 3" key="1">
    <citation type="submission" date="2019-07" db="EMBL/GenBank/DDBJ databases">
        <title>Complete Genome Sequence of Leptotrichia wadei Strain JCM16777.</title>
        <authorList>
            <person name="Watanabe S."/>
            <person name="Cui L."/>
        </authorList>
    </citation>
    <scope>NUCLEOTIDE SEQUENCE [LARGE SCALE GENOMIC DNA]</scope>
    <source>
        <strain evidence="2 3">JCM16777</strain>
    </source>
</reference>
<protein>
    <submittedName>
        <fullName evidence="2">Uncharacterized protein</fullName>
    </submittedName>
</protein>
<keyword evidence="1" id="KW-0175">Coiled coil</keyword>
<dbReference type="AlphaFoldDB" id="A0A7U6QYC2"/>
<gene>
    <name evidence="2" type="ORF">JCM16777_0271</name>
</gene>
<organism evidence="2 3">
    <name type="scientific">Leptotrichia wadei</name>
    <dbReference type="NCBI Taxonomy" id="157687"/>
    <lineage>
        <taxon>Bacteria</taxon>
        <taxon>Fusobacteriati</taxon>
        <taxon>Fusobacteriota</taxon>
        <taxon>Fusobacteriia</taxon>
        <taxon>Fusobacteriales</taxon>
        <taxon>Leptotrichiaceae</taxon>
        <taxon>Leptotrichia</taxon>
    </lineage>
</organism>
<sequence>MKKNNLIKNLIEYVTENAEAIDKIIKIGERIVDWFKNIFNIGDTPSYDKDNATIDDTKKINKILQTYIKNSLNISKEYDDISKEQINKYFSQIKNGLTDINEISQNNTENFDKVIEDYIFDSLELNRQSTLKSLDKIYSNRIKDAYSLSNDELLDILKMEKGREKKKKINEFSINTLKNANKFLFDELKSSISQQQNLVDKKLENYMNLREEETKRSIEKINEILNSIKTGEKEKQQLKNSYVELLNEVKLFDEIFA</sequence>
<evidence type="ECO:0000313" key="2">
    <source>
        <dbReference type="EMBL" id="BBM42035.1"/>
    </source>
</evidence>
<dbReference type="Proteomes" id="UP000321943">
    <property type="component" value="Chromosome"/>
</dbReference>
<feature type="coiled-coil region" evidence="1">
    <location>
        <begin position="192"/>
        <end position="248"/>
    </location>
</feature>